<keyword evidence="1" id="KW-1133">Transmembrane helix</keyword>
<evidence type="ECO:0008006" key="4">
    <source>
        <dbReference type="Google" id="ProtNLM"/>
    </source>
</evidence>
<feature type="transmembrane region" description="Helical" evidence="1">
    <location>
        <begin position="12"/>
        <end position="35"/>
    </location>
</feature>
<protein>
    <recommendedName>
        <fullName evidence="4">DUF3592 domain-containing protein</fullName>
    </recommendedName>
</protein>
<proteinExistence type="predicted"/>
<dbReference type="EMBL" id="JACHLK010000001">
    <property type="protein sequence ID" value="MBB6557976.1"/>
    <property type="molecule type" value="Genomic_DNA"/>
</dbReference>
<name>A0A7X0PAH3_9BURK</name>
<keyword evidence="3" id="KW-1185">Reference proteome</keyword>
<evidence type="ECO:0000313" key="3">
    <source>
        <dbReference type="Proteomes" id="UP000575083"/>
    </source>
</evidence>
<gene>
    <name evidence="2" type="ORF">HNP48_000640</name>
</gene>
<feature type="transmembrane region" description="Helical" evidence="1">
    <location>
        <begin position="155"/>
        <end position="173"/>
    </location>
</feature>
<dbReference type="AlphaFoldDB" id="A0A7X0PAH3"/>
<dbReference type="RefSeq" id="WP_184855385.1">
    <property type="nucleotide sequence ID" value="NZ_JACHLK010000001.1"/>
</dbReference>
<reference evidence="2 3" key="1">
    <citation type="submission" date="2020-08" db="EMBL/GenBank/DDBJ databases">
        <title>Functional genomics of gut bacteria from endangered species of beetles.</title>
        <authorList>
            <person name="Carlos-Shanley C."/>
        </authorList>
    </citation>
    <scope>NUCLEOTIDE SEQUENCE [LARGE SCALE GENOMIC DNA]</scope>
    <source>
        <strain evidence="2 3">S00198</strain>
    </source>
</reference>
<dbReference type="Proteomes" id="UP000575083">
    <property type="component" value="Unassembled WGS sequence"/>
</dbReference>
<keyword evidence="1" id="KW-0472">Membrane</keyword>
<keyword evidence="1" id="KW-0812">Transmembrane</keyword>
<evidence type="ECO:0000256" key="1">
    <source>
        <dbReference type="SAM" id="Phobius"/>
    </source>
</evidence>
<evidence type="ECO:0000313" key="2">
    <source>
        <dbReference type="EMBL" id="MBB6557976.1"/>
    </source>
</evidence>
<accession>A0A7X0PAH3</accession>
<organism evidence="2 3">
    <name type="scientific">Acidovorax soli</name>
    <dbReference type="NCBI Taxonomy" id="592050"/>
    <lineage>
        <taxon>Bacteria</taxon>
        <taxon>Pseudomonadati</taxon>
        <taxon>Pseudomonadota</taxon>
        <taxon>Betaproteobacteria</taxon>
        <taxon>Burkholderiales</taxon>
        <taxon>Comamonadaceae</taxon>
        <taxon>Acidovorax</taxon>
    </lineage>
</organism>
<sequence length="187" mass="20133">MPGFVRKILIFITGYAWLVLLAGPGLAGMAIWSGWKADGDHAYTARDQLQTVAGKVTGASEVTVKRKRRSTQHYYEITVAPDAGGEARKLRIAFSTPKDIVGGIIDEKITALYDSSDNDIVYEVVTGGKAVISYEDTRKRMQAEAASTAKSFSGAGIWILAVILTLLGAAGVWSNRKLRRADELAAA</sequence>
<comment type="caution">
    <text evidence="2">The sequence shown here is derived from an EMBL/GenBank/DDBJ whole genome shotgun (WGS) entry which is preliminary data.</text>
</comment>